<evidence type="ECO:0000313" key="6">
    <source>
        <dbReference type="Proteomes" id="UP000078397"/>
    </source>
</evidence>
<dbReference type="GeneID" id="28846191"/>
<comment type="caution">
    <text evidence="5">The sequence shown here is derived from an EMBL/GenBank/DDBJ whole genome shotgun (WGS) entry which is preliminary data.</text>
</comment>
<dbReference type="SUPFAM" id="SSF48452">
    <property type="entry name" value="TPR-like"/>
    <property type="match status" value="1"/>
</dbReference>
<dbReference type="GO" id="GO:0031048">
    <property type="term" value="P:regulatory ncRNA-mediated heterochromatin formation"/>
    <property type="evidence" value="ECO:0007669"/>
    <property type="project" value="TreeGrafter"/>
</dbReference>
<dbReference type="PANTHER" id="PTHR13471">
    <property type="entry name" value="TETRATRICOPEPTIDE-LIKE HELICAL"/>
    <property type="match status" value="1"/>
</dbReference>
<accession>A0A179FWP3</accession>
<evidence type="ECO:0000256" key="1">
    <source>
        <dbReference type="ARBA" id="ARBA00004123"/>
    </source>
</evidence>
<dbReference type="Gene3D" id="1.25.40.10">
    <property type="entry name" value="Tetratricopeptide repeat domain"/>
    <property type="match status" value="1"/>
</dbReference>
<dbReference type="Pfam" id="PF08424">
    <property type="entry name" value="NRDE-2"/>
    <property type="match status" value="1"/>
</dbReference>
<name>A0A179FWP3_METCM</name>
<evidence type="ECO:0000256" key="3">
    <source>
        <dbReference type="ARBA" id="ARBA00023242"/>
    </source>
</evidence>
<proteinExistence type="inferred from homology"/>
<feature type="compositionally biased region" description="Acidic residues" evidence="4">
    <location>
        <begin position="224"/>
        <end position="237"/>
    </location>
</feature>
<evidence type="ECO:0000256" key="4">
    <source>
        <dbReference type="SAM" id="MobiDB-lite"/>
    </source>
</evidence>
<feature type="region of interest" description="Disordered" evidence="4">
    <location>
        <begin position="1"/>
        <end position="94"/>
    </location>
</feature>
<dbReference type="AlphaFoldDB" id="A0A179FWP3"/>
<dbReference type="EMBL" id="LSBJ02000002">
    <property type="protein sequence ID" value="OAQ70032.1"/>
    <property type="molecule type" value="Genomic_DNA"/>
</dbReference>
<reference evidence="5 6" key="1">
    <citation type="journal article" date="2016" name="PLoS Pathog.">
        <title>Biosynthesis of antibiotic leucinostatins in bio-control fungus Purpureocillium lilacinum and their inhibition on phytophthora revealed by genome mining.</title>
        <authorList>
            <person name="Wang G."/>
            <person name="Liu Z."/>
            <person name="Lin R."/>
            <person name="Li E."/>
            <person name="Mao Z."/>
            <person name="Ling J."/>
            <person name="Yang Y."/>
            <person name="Yin W.B."/>
            <person name="Xie B."/>
        </authorList>
    </citation>
    <scope>NUCLEOTIDE SEQUENCE [LARGE SCALE GENOMIC DNA]</scope>
    <source>
        <strain evidence="5">170</strain>
    </source>
</reference>
<dbReference type="STRING" id="1380566.A0A179FWP3"/>
<feature type="compositionally biased region" description="Basic residues" evidence="4">
    <location>
        <begin position="48"/>
        <end position="62"/>
    </location>
</feature>
<gene>
    <name evidence="5" type="ORF">VFPPC_02570</name>
</gene>
<feature type="region of interest" description="Disordered" evidence="4">
    <location>
        <begin position="185"/>
        <end position="240"/>
    </location>
</feature>
<dbReference type="InterPro" id="IPR011990">
    <property type="entry name" value="TPR-like_helical_dom_sf"/>
</dbReference>
<feature type="compositionally biased region" description="Basic and acidic residues" evidence="4">
    <location>
        <begin position="22"/>
        <end position="47"/>
    </location>
</feature>
<dbReference type="PANTHER" id="PTHR13471:SF0">
    <property type="entry name" value="NUCLEAR EXOSOME REGULATOR NRDE2"/>
    <property type="match status" value="1"/>
</dbReference>
<dbReference type="KEGG" id="pchm:VFPPC_02570"/>
<dbReference type="Proteomes" id="UP000078397">
    <property type="component" value="Unassembled WGS sequence"/>
</dbReference>
<protein>
    <recommendedName>
        <fullName evidence="7">DUF1740-domain-containing protein</fullName>
    </recommendedName>
</protein>
<comment type="similarity">
    <text evidence="2">Belongs to the NRDE2 family.</text>
</comment>
<dbReference type="RefSeq" id="XP_018146569.1">
    <property type="nucleotide sequence ID" value="XM_018282197.1"/>
</dbReference>
<sequence length="1051" mass="119706">MSDNETDTRIAVPKFSSFKGKKPAETTKSDESRSKDREKSSSRDAHREKRHRSRHHESRRRHEQQSRRRDRPSEPQHEPKSLPERGTSSSFVIDTKGDRLISKYGLDRAKVPAYYRHGGGRVLGTIGRLVIHRDGPRDQFSLRFPGEGLGFFDKDGLRSKTFRPTRDPIRLRARASGVDEDETFLAVSSSRKRKRDQEGSDSDDDEGPSYRSIEGKAKPKTAFESDDESSEGEDEVVNLEQDNPLKWKSIQLNRQVKENPGDIDAWLELVDHQDDLQRAGETIDERTKTNTAHSFSEIKVDMLESAISNAVVAEDRATVLVRLMREGTKVWPSKVAVKKWSEVEKEEGNNFELWRTHLDFAMSNISMFQYDDVKQMLLNRLHSLLSRSTTETEEHWQEAIYVFLRTTRFMHDSGYKELAVSAWQALLELNLFRANVESHETAMDSFRDFWESEVSRLGDDGAKGWKHYVSSSGQTEAPEPRTGDLMPDISTRDAYKAWGYSERSHANTAKMPARTMDDGTEDDPFRVVMFSDIEPCLFLVPDALLKGRARDLLLDAFLVFCGLPPAYRSTHLAEIAFNDQFTFRPEVTANGMPALLASDADEVQRRPPAFSCFLNAAMSPDLLFGGPDWFQLFGSVMRILPVEATFVGNVLRQLVHDANVEGLAIYYLGFGFAQDPSLVKKPAKALLKKYPNNSQLYNAYALAEFANRNADVGKKVIFSALEAPSLSAGALGFQLCRSLSLEEFKVGNKTTAILRLCFAVDKILHQTNTNTEGISPTLILKTRQKITEDIHQCLYHGEIVDAAVYVEGLLLLSYLTETGNVEPTSETQGNIAAAMYTMASMSTEFKSHGYADSDSHQRILQFGAQLLYLHATRGPFRRVYLREQLSKFLEWFPQNTIFLSLIEWADSSLRVVDETRQLLYDKILTKQHDCVTSRIFSIEHEMNRGNANTTKAAFEHALAIDICKNNVGLWMSYLRFVCGHKGLRPKAKDLFYRALRHCPWSKEIMMEAFHTLIRDMKSDELRSVYNTITGKGLRVHLDLEEFVDKWRKRKK</sequence>
<organism evidence="5 6">
    <name type="scientific">Pochonia chlamydosporia 170</name>
    <dbReference type="NCBI Taxonomy" id="1380566"/>
    <lineage>
        <taxon>Eukaryota</taxon>
        <taxon>Fungi</taxon>
        <taxon>Dikarya</taxon>
        <taxon>Ascomycota</taxon>
        <taxon>Pezizomycotina</taxon>
        <taxon>Sordariomycetes</taxon>
        <taxon>Hypocreomycetidae</taxon>
        <taxon>Hypocreales</taxon>
        <taxon>Clavicipitaceae</taxon>
        <taxon>Pochonia</taxon>
    </lineage>
</organism>
<feature type="compositionally biased region" description="Basic and acidic residues" evidence="4">
    <location>
        <begin position="213"/>
        <end position="223"/>
    </location>
</feature>
<evidence type="ECO:0000313" key="5">
    <source>
        <dbReference type="EMBL" id="OAQ70032.1"/>
    </source>
</evidence>
<comment type="subcellular location">
    <subcellularLocation>
        <location evidence="1">Nucleus</location>
    </subcellularLocation>
</comment>
<keyword evidence="3" id="KW-0539">Nucleus</keyword>
<dbReference type="OrthoDB" id="297219at2759"/>
<dbReference type="GO" id="GO:0071013">
    <property type="term" value="C:catalytic step 2 spliceosome"/>
    <property type="evidence" value="ECO:0007669"/>
    <property type="project" value="TreeGrafter"/>
</dbReference>
<evidence type="ECO:0008006" key="7">
    <source>
        <dbReference type="Google" id="ProtNLM"/>
    </source>
</evidence>
<dbReference type="GO" id="GO:1902369">
    <property type="term" value="P:negative regulation of RNA catabolic process"/>
    <property type="evidence" value="ECO:0007669"/>
    <property type="project" value="TreeGrafter"/>
</dbReference>
<dbReference type="InterPro" id="IPR013633">
    <property type="entry name" value="NRDE-2"/>
</dbReference>
<keyword evidence="6" id="KW-1185">Reference proteome</keyword>
<feature type="compositionally biased region" description="Basic and acidic residues" evidence="4">
    <location>
        <begin position="63"/>
        <end position="83"/>
    </location>
</feature>
<evidence type="ECO:0000256" key="2">
    <source>
        <dbReference type="ARBA" id="ARBA00009265"/>
    </source>
</evidence>